<feature type="region of interest" description="Disordered" evidence="1">
    <location>
        <begin position="1"/>
        <end position="26"/>
    </location>
</feature>
<reference evidence="2 3" key="1">
    <citation type="submission" date="2020-01" db="EMBL/GenBank/DDBJ databases">
        <title>Genomes assembled from Gulf of Kutch pelagic sediment metagenomes.</title>
        <authorList>
            <person name="Chandrashekar M."/>
            <person name="Mahajan M.S."/>
            <person name="Dave K.J."/>
            <person name="Vatsa P."/>
            <person name="Nathani N.M."/>
        </authorList>
    </citation>
    <scope>NUCLEOTIDE SEQUENCE [LARGE SCALE GENOMIC DNA]</scope>
    <source>
        <strain evidence="2">KS3-K002</strain>
    </source>
</reference>
<evidence type="ECO:0000313" key="3">
    <source>
        <dbReference type="Proteomes" id="UP000702544"/>
    </source>
</evidence>
<comment type="caution">
    <text evidence="2">The sequence shown here is derived from an EMBL/GenBank/DDBJ whole genome shotgun (WGS) entry which is preliminary data.</text>
</comment>
<dbReference type="InterPro" id="IPR011042">
    <property type="entry name" value="6-blade_b-propeller_TolB-like"/>
</dbReference>
<evidence type="ECO:0008006" key="4">
    <source>
        <dbReference type="Google" id="ProtNLM"/>
    </source>
</evidence>
<feature type="non-terminal residue" evidence="2">
    <location>
        <position position="73"/>
    </location>
</feature>
<dbReference type="SUPFAM" id="SSF82171">
    <property type="entry name" value="DPP6 N-terminal domain-like"/>
    <property type="match status" value="1"/>
</dbReference>
<dbReference type="Pfam" id="PF07676">
    <property type="entry name" value="PD40"/>
    <property type="match status" value="1"/>
</dbReference>
<gene>
    <name evidence="2" type="ORF">GWO12_12600</name>
</gene>
<proteinExistence type="predicted"/>
<dbReference type="InterPro" id="IPR011659">
    <property type="entry name" value="WD40"/>
</dbReference>
<protein>
    <recommendedName>
        <fullName evidence="4">WD40 repeat protein</fullName>
    </recommendedName>
</protein>
<dbReference type="AlphaFoldDB" id="A0AAE4ZA93"/>
<organism evidence="2 3">
    <name type="scientific">Candidatus Kutchimonas denitrificans</name>
    <dbReference type="NCBI Taxonomy" id="3056748"/>
    <lineage>
        <taxon>Bacteria</taxon>
        <taxon>Pseudomonadati</taxon>
        <taxon>Gemmatimonadota</taxon>
        <taxon>Gemmatimonadia</taxon>
        <taxon>Candidatus Palauibacterales</taxon>
        <taxon>Candidatus Palauibacteraceae</taxon>
        <taxon>Candidatus Kutchimonas</taxon>
    </lineage>
</organism>
<name>A0AAE4ZA93_9BACT</name>
<evidence type="ECO:0000256" key="1">
    <source>
        <dbReference type="SAM" id="MobiDB-lite"/>
    </source>
</evidence>
<accession>A0AAE4ZA93</accession>
<dbReference type="Gene3D" id="2.120.10.30">
    <property type="entry name" value="TolB, C-terminal domain"/>
    <property type="match status" value="1"/>
</dbReference>
<sequence>MTRHGRDPPGHQVRVPHESWAGRPTWTPDGQALVYLSYPRDATSGEPNRGSAPAQIRRIGLDGTQLEALTPFR</sequence>
<dbReference type="EMBL" id="JAACAK010000108">
    <property type="protein sequence ID" value="NIR75928.1"/>
    <property type="molecule type" value="Genomic_DNA"/>
</dbReference>
<dbReference type="Proteomes" id="UP000702544">
    <property type="component" value="Unassembled WGS sequence"/>
</dbReference>
<evidence type="ECO:0000313" key="2">
    <source>
        <dbReference type="EMBL" id="NIR75928.1"/>
    </source>
</evidence>